<evidence type="ECO:0000256" key="1">
    <source>
        <dbReference type="SAM" id="Phobius"/>
    </source>
</evidence>
<dbReference type="AlphaFoldDB" id="A0A517Q6W4"/>
<protein>
    <submittedName>
        <fullName evidence="2">Uncharacterized protein</fullName>
    </submittedName>
</protein>
<keyword evidence="1" id="KW-0472">Membrane</keyword>
<gene>
    <name evidence="2" type="ORF">Enr10x_26890</name>
</gene>
<accession>A0A517Q6W4</accession>
<name>A0A517Q6W4_9PLAN</name>
<organism evidence="2 3">
    <name type="scientific">Gimesia panareensis</name>
    <dbReference type="NCBI Taxonomy" id="2527978"/>
    <lineage>
        <taxon>Bacteria</taxon>
        <taxon>Pseudomonadati</taxon>
        <taxon>Planctomycetota</taxon>
        <taxon>Planctomycetia</taxon>
        <taxon>Planctomycetales</taxon>
        <taxon>Planctomycetaceae</taxon>
        <taxon>Gimesia</taxon>
    </lineage>
</organism>
<dbReference type="Proteomes" id="UP000315647">
    <property type="component" value="Chromosome"/>
</dbReference>
<keyword evidence="1" id="KW-1133">Transmembrane helix</keyword>
<keyword evidence="1" id="KW-0812">Transmembrane</keyword>
<sequence>MGNVRKPEILNPAPTMVLVYGYAEAGDRGPGGTQRRLGNRHEIPDNLMLITETEGPGNLQNVCCFIKHQRQLVLAELLRELLLICLVGILDVMLFLPTQLLIFAQLLVFQENHI</sequence>
<reference evidence="2 3" key="1">
    <citation type="submission" date="2019-03" db="EMBL/GenBank/DDBJ databases">
        <title>Deep-cultivation of Planctomycetes and their phenomic and genomic characterization uncovers novel biology.</title>
        <authorList>
            <person name="Wiegand S."/>
            <person name="Jogler M."/>
            <person name="Boedeker C."/>
            <person name="Pinto D."/>
            <person name="Vollmers J."/>
            <person name="Rivas-Marin E."/>
            <person name="Kohn T."/>
            <person name="Peeters S.H."/>
            <person name="Heuer A."/>
            <person name="Rast P."/>
            <person name="Oberbeckmann S."/>
            <person name="Bunk B."/>
            <person name="Jeske O."/>
            <person name="Meyerdierks A."/>
            <person name="Storesund J.E."/>
            <person name="Kallscheuer N."/>
            <person name="Luecker S."/>
            <person name="Lage O.M."/>
            <person name="Pohl T."/>
            <person name="Merkel B.J."/>
            <person name="Hornburger P."/>
            <person name="Mueller R.-W."/>
            <person name="Bruemmer F."/>
            <person name="Labrenz M."/>
            <person name="Spormann A.M."/>
            <person name="Op den Camp H."/>
            <person name="Overmann J."/>
            <person name="Amann R."/>
            <person name="Jetten M.S.M."/>
            <person name="Mascher T."/>
            <person name="Medema M.H."/>
            <person name="Devos D.P."/>
            <person name="Kaster A.-K."/>
            <person name="Ovreas L."/>
            <person name="Rohde M."/>
            <person name="Galperin M.Y."/>
            <person name="Jogler C."/>
        </authorList>
    </citation>
    <scope>NUCLEOTIDE SEQUENCE [LARGE SCALE GENOMIC DNA]</scope>
    <source>
        <strain evidence="2 3">Enr10</strain>
    </source>
</reference>
<evidence type="ECO:0000313" key="2">
    <source>
        <dbReference type="EMBL" id="QDT27372.1"/>
    </source>
</evidence>
<dbReference type="EMBL" id="CP037421">
    <property type="protein sequence ID" value="QDT27372.1"/>
    <property type="molecule type" value="Genomic_DNA"/>
</dbReference>
<evidence type="ECO:0000313" key="3">
    <source>
        <dbReference type="Proteomes" id="UP000315647"/>
    </source>
</evidence>
<keyword evidence="3" id="KW-1185">Reference proteome</keyword>
<feature type="transmembrane region" description="Helical" evidence="1">
    <location>
        <begin position="81"/>
        <end position="109"/>
    </location>
</feature>
<proteinExistence type="predicted"/>